<gene>
    <name evidence="2" type="ORF">SNAT2548_LOCUS21176</name>
</gene>
<evidence type="ECO:0000256" key="1">
    <source>
        <dbReference type="SAM" id="MobiDB-lite"/>
    </source>
</evidence>
<keyword evidence="3" id="KW-1185">Reference proteome</keyword>
<organism evidence="2 3">
    <name type="scientific">Symbiodinium natans</name>
    <dbReference type="NCBI Taxonomy" id="878477"/>
    <lineage>
        <taxon>Eukaryota</taxon>
        <taxon>Sar</taxon>
        <taxon>Alveolata</taxon>
        <taxon>Dinophyceae</taxon>
        <taxon>Suessiales</taxon>
        <taxon>Symbiodiniaceae</taxon>
        <taxon>Symbiodinium</taxon>
    </lineage>
</organism>
<name>A0A812QBK9_9DINO</name>
<evidence type="ECO:0000313" key="2">
    <source>
        <dbReference type="EMBL" id="CAE7388343.1"/>
    </source>
</evidence>
<accession>A0A812QBK9</accession>
<sequence length="305" mass="32615">MVLLERSGSQHSRGSAASFMANGAKPPVGCAYPDLCIDGDRNCFRTHIPLQHSQQAKLAVLSSPLFQLPTTDWGKAKQKSQPADKSRRKAGDMRCERETLLPSGRAPAAGRSAAMSRRCGVQWKRRCSGVPGPEAVANGACCSAEREEAGKAPAAKYALDCLRIRISVQTASASAPLTLGLKLCLSLAGMSSWDGSGELPLPHAPALTWLALTAQMRAARAGCQPWQAKTYPALWLSDARNPKLHLQFIGHRFILACSLARRTRQTRPGAKEKQVPAIGARPAAAVATRGSRAARTAQHVVNARL</sequence>
<dbReference type="AlphaFoldDB" id="A0A812QBK9"/>
<dbReference type="Proteomes" id="UP000604046">
    <property type="component" value="Unassembled WGS sequence"/>
</dbReference>
<comment type="caution">
    <text evidence="2">The sequence shown here is derived from an EMBL/GenBank/DDBJ whole genome shotgun (WGS) entry which is preliminary data.</text>
</comment>
<reference evidence="2" key="1">
    <citation type="submission" date="2021-02" db="EMBL/GenBank/DDBJ databases">
        <authorList>
            <person name="Dougan E. K."/>
            <person name="Rhodes N."/>
            <person name="Thang M."/>
            <person name="Chan C."/>
        </authorList>
    </citation>
    <scope>NUCLEOTIDE SEQUENCE</scope>
</reference>
<feature type="compositionally biased region" description="Basic and acidic residues" evidence="1">
    <location>
        <begin position="82"/>
        <end position="99"/>
    </location>
</feature>
<protein>
    <submittedName>
        <fullName evidence="2">Uncharacterized protein</fullName>
    </submittedName>
</protein>
<feature type="region of interest" description="Disordered" evidence="1">
    <location>
        <begin position="72"/>
        <end position="107"/>
    </location>
</feature>
<evidence type="ECO:0000313" key="3">
    <source>
        <dbReference type="Proteomes" id="UP000604046"/>
    </source>
</evidence>
<dbReference type="EMBL" id="CAJNDS010002237">
    <property type="protein sequence ID" value="CAE7388343.1"/>
    <property type="molecule type" value="Genomic_DNA"/>
</dbReference>
<proteinExistence type="predicted"/>